<accession>A0ACC2GT88</accession>
<sequence length="80" mass="8959">MRGRRELRSRGGSNGGWKFRSRSEESNSLKKHLTKPSGFDGFCFLTPSLPDPPVMSTTNRLDHCLPIDNEPAYPFVPPAI</sequence>
<keyword evidence="2" id="KW-1185">Reference proteome</keyword>
<evidence type="ECO:0000313" key="2">
    <source>
        <dbReference type="Proteomes" id="UP001157502"/>
    </source>
</evidence>
<reference evidence="1" key="1">
    <citation type="submission" date="2021-05" db="EMBL/GenBank/DDBJ databases">
        <authorList>
            <person name="Pan Q."/>
            <person name="Jouanno E."/>
            <person name="Zahm M."/>
            <person name="Klopp C."/>
            <person name="Cabau C."/>
            <person name="Louis A."/>
            <person name="Berthelot C."/>
            <person name="Parey E."/>
            <person name="Roest Crollius H."/>
            <person name="Montfort J."/>
            <person name="Robinson-Rechavi M."/>
            <person name="Bouchez O."/>
            <person name="Lampietro C."/>
            <person name="Lopez Roques C."/>
            <person name="Donnadieu C."/>
            <person name="Postlethwait J."/>
            <person name="Bobe J."/>
            <person name="Dillon D."/>
            <person name="Chandos A."/>
            <person name="von Hippel F."/>
            <person name="Guiguen Y."/>
        </authorList>
    </citation>
    <scope>NUCLEOTIDE SEQUENCE</scope>
    <source>
        <strain evidence="1">YG-Jan2019</strain>
    </source>
</reference>
<comment type="caution">
    <text evidence="1">The sequence shown here is derived from an EMBL/GenBank/DDBJ whole genome shotgun (WGS) entry which is preliminary data.</text>
</comment>
<organism evidence="1 2">
    <name type="scientific">Dallia pectoralis</name>
    <name type="common">Alaska blackfish</name>
    <dbReference type="NCBI Taxonomy" id="75939"/>
    <lineage>
        <taxon>Eukaryota</taxon>
        <taxon>Metazoa</taxon>
        <taxon>Chordata</taxon>
        <taxon>Craniata</taxon>
        <taxon>Vertebrata</taxon>
        <taxon>Euteleostomi</taxon>
        <taxon>Actinopterygii</taxon>
        <taxon>Neopterygii</taxon>
        <taxon>Teleostei</taxon>
        <taxon>Protacanthopterygii</taxon>
        <taxon>Esociformes</taxon>
        <taxon>Umbridae</taxon>
        <taxon>Dallia</taxon>
    </lineage>
</organism>
<name>A0ACC2GT88_DALPE</name>
<protein>
    <submittedName>
        <fullName evidence="1">Uncharacterized protein</fullName>
    </submittedName>
</protein>
<proteinExistence type="predicted"/>
<dbReference type="Proteomes" id="UP001157502">
    <property type="component" value="Chromosome 9"/>
</dbReference>
<gene>
    <name evidence="1" type="ORF">DPEC_G00112610</name>
</gene>
<evidence type="ECO:0000313" key="1">
    <source>
        <dbReference type="EMBL" id="KAJ8006959.1"/>
    </source>
</evidence>
<dbReference type="EMBL" id="CM055736">
    <property type="protein sequence ID" value="KAJ8006959.1"/>
    <property type="molecule type" value="Genomic_DNA"/>
</dbReference>